<dbReference type="AlphaFoldDB" id="A0A921AX52"/>
<name>A0A921AX52_9BACT</name>
<dbReference type="Proteomes" id="UP000698963">
    <property type="component" value="Unassembled WGS sequence"/>
</dbReference>
<dbReference type="RefSeq" id="WP_204224236.1">
    <property type="nucleotide sequence ID" value="NZ_CALUWX010000034.1"/>
</dbReference>
<dbReference type="EMBL" id="DYZA01000154">
    <property type="protein sequence ID" value="HJD97510.1"/>
    <property type="molecule type" value="Genomic_DNA"/>
</dbReference>
<reference evidence="1" key="2">
    <citation type="submission" date="2021-09" db="EMBL/GenBank/DDBJ databases">
        <authorList>
            <person name="Gilroy R."/>
        </authorList>
    </citation>
    <scope>NUCLEOTIDE SEQUENCE</scope>
    <source>
        <strain evidence="1">ChiGjej2B2-19336</strain>
    </source>
</reference>
<dbReference type="Pfam" id="PF14384">
    <property type="entry name" value="BrnA_antitoxin"/>
    <property type="match status" value="1"/>
</dbReference>
<evidence type="ECO:0000313" key="1">
    <source>
        <dbReference type="EMBL" id="HJD97510.1"/>
    </source>
</evidence>
<protein>
    <submittedName>
        <fullName evidence="1">BrnA antitoxin family protein</fullName>
    </submittedName>
</protein>
<dbReference type="InterPro" id="IPR025528">
    <property type="entry name" value="BrnA_antitoxin"/>
</dbReference>
<comment type="caution">
    <text evidence="1">The sequence shown here is derived from an EMBL/GenBank/DDBJ whole genome shotgun (WGS) entry which is preliminary data.</text>
</comment>
<accession>A0A921AX52</accession>
<organism evidence="1 2">
    <name type="scientific">Mailhella massiliensis</name>
    <dbReference type="NCBI Taxonomy" id="1903261"/>
    <lineage>
        <taxon>Bacteria</taxon>
        <taxon>Pseudomonadati</taxon>
        <taxon>Thermodesulfobacteriota</taxon>
        <taxon>Desulfovibrionia</taxon>
        <taxon>Desulfovibrionales</taxon>
        <taxon>Desulfovibrionaceae</taxon>
        <taxon>Mailhella</taxon>
    </lineage>
</organism>
<evidence type="ECO:0000313" key="2">
    <source>
        <dbReference type="Proteomes" id="UP000698963"/>
    </source>
</evidence>
<gene>
    <name evidence="1" type="ORF">K8W16_07680</name>
</gene>
<sequence>MKHPEENIVSYSAEELERLPRLDGARRPMSDEEITRAMHEDPDAAPELTEEMMASARPAHEVLPEIFPADVAEALLKKRGRPKSERPKIQFTARFDADIVEHFRKTGKGWQVRMEEVLRKAIAMGL</sequence>
<proteinExistence type="predicted"/>
<reference evidence="1" key="1">
    <citation type="journal article" date="2021" name="PeerJ">
        <title>Extensive microbial diversity within the chicken gut microbiome revealed by metagenomics and culture.</title>
        <authorList>
            <person name="Gilroy R."/>
            <person name="Ravi A."/>
            <person name="Getino M."/>
            <person name="Pursley I."/>
            <person name="Horton D.L."/>
            <person name="Alikhan N.F."/>
            <person name="Baker D."/>
            <person name="Gharbi K."/>
            <person name="Hall N."/>
            <person name="Watson M."/>
            <person name="Adriaenssens E.M."/>
            <person name="Foster-Nyarko E."/>
            <person name="Jarju S."/>
            <person name="Secka A."/>
            <person name="Antonio M."/>
            <person name="Oren A."/>
            <person name="Chaudhuri R.R."/>
            <person name="La Ragione R."/>
            <person name="Hildebrand F."/>
            <person name="Pallen M.J."/>
        </authorList>
    </citation>
    <scope>NUCLEOTIDE SEQUENCE</scope>
    <source>
        <strain evidence="1">ChiGjej2B2-19336</strain>
    </source>
</reference>